<dbReference type="PANTHER" id="PTHR33590:SF1">
    <property type="entry name" value="PDZ DOMAIN-CONTAINING PROTEIN"/>
    <property type="match status" value="1"/>
</dbReference>
<reference evidence="2 3" key="1">
    <citation type="journal article" date="2012" name="Science">
        <title>The Paleozoic origin of enzymatic lignin decomposition reconstructed from 31 fungal genomes.</title>
        <authorList>
            <person name="Floudas D."/>
            <person name="Binder M."/>
            <person name="Riley R."/>
            <person name="Barry K."/>
            <person name="Blanchette R.A."/>
            <person name="Henrissat B."/>
            <person name="Martinez A.T."/>
            <person name="Otillar R."/>
            <person name="Spatafora J.W."/>
            <person name="Yadav J.S."/>
            <person name="Aerts A."/>
            <person name="Benoit I."/>
            <person name="Boyd A."/>
            <person name="Carlson A."/>
            <person name="Copeland A."/>
            <person name="Coutinho P.M."/>
            <person name="de Vries R.P."/>
            <person name="Ferreira P."/>
            <person name="Findley K."/>
            <person name="Foster B."/>
            <person name="Gaskell J."/>
            <person name="Glotzer D."/>
            <person name="Gorecki P."/>
            <person name="Heitman J."/>
            <person name="Hesse C."/>
            <person name="Hori C."/>
            <person name="Igarashi K."/>
            <person name="Jurgens J.A."/>
            <person name="Kallen N."/>
            <person name="Kersten P."/>
            <person name="Kohler A."/>
            <person name="Kuees U."/>
            <person name="Kumar T.K.A."/>
            <person name="Kuo A."/>
            <person name="LaButti K."/>
            <person name="Larrondo L.F."/>
            <person name="Lindquist E."/>
            <person name="Ling A."/>
            <person name="Lombard V."/>
            <person name="Lucas S."/>
            <person name="Lundell T."/>
            <person name="Martin R."/>
            <person name="McLaughlin D.J."/>
            <person name="Morgenstern I."/>
            <person name="Morin E."/>
            <person name="Murat C."/>
            <person name="Nagy L.G."/>
            <person name="Nolan M."/>
            <person name="Ohm R.A."/>
            <person name="Patyshakuliyeva A."/>
            <person name="Rokas A."/>
            <person name="Ruiz-Duenas F.J."/>
            <person name="Sabat G."/>
            <person name="Salamov A."/>
            <person name="Samejima M."/>
            <person name="Schmutz J."/>
            <person name="Slot J.C."/>
            <person name="St John F."/>
            <person name="Stenlid J."/>
            <person name="Sun H."/>
            <person name="Sun S."/>
            <person name="Syed K."/>
            <person name="Tsang A."/>
            <person name="Wiebenga A."/>
            <person name="Young D."/>
            <person name="Pisabarro A."/>
            <person name="Eastwood D.C."/>
            <person name="Martin F."/>
            <person name="Cullen D."/>
            <person name="Grigoriev I.V."/>
            <person name="Hibbett D.S."/>
        </authorList>
    </citation>
    <scope>NUCLEOTIDE SEQUENCE [LARGE SCALE GENOMIC DNA]</scope>
    <source>
        <strain evidence="2 3">DJM-731 SS1</strain>
    </source>
</reference>
<protein>
    <submittedName>
        <fullName evidence="2">Uncharacterized protein</fullName>
    </submittedName>
</protein>
<sequence>MSTSASPPSIHPTPHLSLQPSLELLRRDDVTDELSGAFQHGLGLSSRLASSIHSPLEGEVLSGHGVVNGQDKNAVNTYFDQMRIKLEEARLAMLQGDAHQAQSMTKELQQAVSALPSPTVLPPVDGPSVRSSRSGSVSSYRKHHSASNSIDSSTSSPPLSYPYPSFSAPSVDGSARSLKRSASFSDWDEDEVDLDSGRLTKSMRMSDWYDEDDEDEAFVGAGLQSPQQGLMNLVQPQQQPAQQPPQQNPQMPQLVHAHSFPSMHDLPSQTTSTIHSQPLASPIPPRVPTISNATIVPSSFVAESKPGNHSLTGRLSLARLRHLEIDTSGSGAMGASVGVLGVGSVPASPVDYVPHPMPSFYPIQTWVDSLGQGYLPPSFDTTTPAEHFPSLEEFVPEFPLVDGVGDMQTGYFDIAPMNGEFFQSPVEWPPIQIQGIPLPQPMSVGTGLEMPQQMEVANHAHTAGNTNGHLNGNVNGHANGHANRLNSISPERTGEERVPELANLGSTPVGVQLVQPVLQANQTQQPQQVQHQQPSPPQQLGHQQPSPPQQLRHQQPSPPQLLQGQTTLPTQPQPQPQMQVQAQLQPAQTQAQSQPAPVQDNRSLPSLSRSASRISGVQKHPRRQASLSVVPRVSGVGTEKVVSPGRRSGFSSPTGPTGMTGMTGLGGGGGVGSGGEIALPAPPLAGILQQQQGLQALQMQQMQQSFNFSLLDASSSSDYSPAKIKSEVPSRPLSRQPSHPSLPSQPSLTSLAQVAAGGMDLSDLGRRLKRSGRGRMSPVSSEGGEEDADAEDEEEEVEVYVGGGSRRPSAGENGKLSRNSSKRRTFGEPHVISHANTVPSELKQDVDRVFFEFLSRLCSNLDMTDSKGELIHQALMPKKMQKLDESPDFRPFKFRIQAFTNALVEELNRQGFTEAVLPLKKVRTYLWSQPYISRYNEDGRKSKSKGNHIWNIHAKKMPDGLGWAFREYKRRITGTPAGVAYIGLEWRWSPSIWDPQQSRSSMHPVFSSPALPPWLQWKDNELVGTPCPGDMGGEIMAEAVFPNDNELKVTHTFKLEVVELPPGEPLSLQKTRRPSAGTVSSAAPPVAGRNRSHTMSTAFTSESDVPPVPRLPLAFTQAQQQENNQIRHVLEMAAAYIAQEATQPVPAGMLDVRQRQASLAKQQEVLSRAVQAFNYVAFSLEPLPVDFAELVAAAKRVVKDAGRQVAERQAKTAEQPTSVSTVPINDVILATRALIAQAVSAVGLQASEIDIMRAATALIQQNGPGQVQAQPMPMPQPAMPQGQLPHQAIPPQMMPPVIPHQQQQQQQQVPIPQQVMPPPAPPPVVMPMTIDPVQLTGGIPPNGVPAGFQNLASIHPAPEMLTSPRDLSAFVFLQPGAPFDAQSAGMGQLPRQPLTHVHPHASSNPQ</sequence>
<accession>M5GA46</accession>
<dbReference type="STRING" id="1858805.M5GA46"/>
<dbReference type="RefSeq" id="XP_040632079.1">
    <property type="nucleotide sequence ID" value="XM_040777503.1"/>
</dbReference>
<feature type="region of interest" description="Disordered" evidence="1">
    <location>
        <begin position="765"/>
        <end position="825"/>
    </location>
</feature>
<evidence type="ECO:0000313" key="2">
    <source>
        <dbReference type="EMBL" id="EJU05185.1"/>
    </source>
</evidence>
<feature type="compositionally biased region" description="Polar residues" evidence="1">
    <location>
        <begin position="102"/>
        <end position="112"/>
    </location>
</feature>
<dbReference type="OrthoDB" id="5593376at2759"/>
<feature type="region of interest" description="Disordered" evidence="1">
    <location>
        <begin position="717"/>
        <end position="747"/>
    </location>
</feature>
<keyword evidence="3" id="KW-1185">Reference proteome</keyword>
<evidence type="ECO:0000313" key="3">
    <source>
        <dbReference type="Proteomes" id="UP000030653"/>
    </source>
</evidence>
<feature type="compositionally biased region" description="Low complexity" evidence="1">
    <location>
        <begin position="648"/>
        <end position="660"/>
    </location>
</feature>
<dbReference type="EMBL" id="JH795856">
    <property type="protein sequence ID" value="EJU05185.1"/>
    <property type="molecule type" value="Genomic_DNA"/>
</dbReference>
<dbReference type="Proteomes" id="UP000030653">
    <property type="component" value="Unassembled WGS sequence"/>
</dbReference>
<feature type="compositionally biased region" description="Low complexity" evidence="1">
    <location>
        <begin position="126"/>
        <end position="139"/>
    </location>
</feature>
<feature type="compositionally biased region" description="Gly residues" evidence="1">
    <location>
        <begin position="661"/>
        <end position="674"/>
    </location>
</feature>
<evidence type="ECO:0000256" key="1">
    <source>
        <dbReference type="SAM" id="MobiDB-lite"/>
    </source>
</evidence>
<dbReference type="PANTHER" id="PTHR33590">
    <property type="entry name" value="GLUTENIN, HIGH MOLECULAR WEIGHT SUBUNIT PW212-RELATED PROTEIN"/>
    <property type="match status" value="1"/>
</dbReference>
<name>M5GA46_DACPD</name>
<gene>
    <name evidence="2" type="ORF">DACRYDRAFT_98049</name>
</gene>
<feature type="region of interest" description="Disordered" evidence="1">
    <location>
        <begin position="462"/>
        <end position="487"/>
    </location>
</feature>
<feature type="compositionally biased region" description="Low complexity" evidence="1">
    <location>
        <begin position="521"/>
        <end position="615"/>
    </location>
</feature>
<feature type="compositionally biased region" description="Low complexity" evidence="1">
    <location>
        <begin position="146"/>
        <end position="159"/>
    </location>
</feature>
<feature type="region of interest" description="Disordered" evidence="1">
    <location>
        <begin position="1064"/>
        <end position="1091"/>
    </location>
</feature>
<feature type="region of interest" description="Disordered" evidence="1">
    <location>
        <begin position="1382"/>
        <end position="1406"/>
    </location>
</feature>
<organism evidence="2 3">
    <name type="scientific">Dacryopinax primogenitus (strain DJM 731)</name>
    <name type="common">Brown rot fungus</name>
    <dbReference type="NCBI Taxonomy" id="1858805"/>
    <lineage>
        <taxon>Eukaryota</taxon>
        <taxon>Fungi</taxon>
        <taxon>Dikarya</taxon>
        <taxon>Basidiomycota</taxon>
        <taxon>Agaricomycotina</taxon>
        <taxon>Dacrymycetes</taxon>
        <taxon>Dacrymycetales</taxon>
        <taxon>Dacrymycetaceae</taxon>
        <taxon>Dacryopinax</taxon>
    </lineage>
</organism>
<feature type="compositionally biased region" description="Acidic residues" evidence="1">
    <location>
        <begin position="783"/>
        <end position="798"/>
    </location>
</feature>
<proteinExistence type="predicted"/>
<feature type="compositionally biased region" description="Low complexity" evidence="1">
    <location>
        <begin position="464"/>
        <end position="483"/>
    </location>
</feature>
<dbReference type="GeneID" id="63692565"/>
<feature type="region of interest" description="Disordered" evidence="1">
    <location>
        <begin position="102"/>
        <end position="159"/>
    </location>
</feature>
<dbReference type="HOGENOM" id="CLU_253972_0_0_1"/>
<feature type="region of interest" description="Disordered" evidence="1">
    <location>
        <begin position="521"/>
        <end position="674"/>
    </location>
</feature>